<dbReference type="PRINTS" id="PR01398">
    <property type="entry name" value="ISCHRISMTASE"/>
</dbReference>
<dbReference type="Gene3D" id="3.40.50.850">
    <property type="entry name" value="Isochorismatase-like"/>
    <property type="match status" value="1"/>
</dbReference>
<dbReference type="GO" id="GO:0008908">
    <property type="term" value="F:isochorismatase activity"/>
    <property type="evidence" value="ECO:0007669"/>
    <property type="project" value="InterPro"/>
</dbReference>
<evidence type="ECO:0000259" key="2">
    <source>
        <dbReference type="Pfam" id="PF00857"/>
    </source>
</evidence>
<dbReference type="Pfam" id="PF00857">
    <property type="entry name" value="Isochorismatase"/>
    <property type="match status" value="1"/>
</dbReference>
<dbReference type="InterPro" id="IPR016291">
    <property type="entry name" value="Isochorismatase"/>
</dbReference>
<dbReference type="PANTHER" id="PTHR43540:SF1">
    <property type="entry name" value="ISOCHORISMATASE HYDROLASE"/>
    <property type="match status" value="1"/>
</dbReference>
<keyword evidence="1" id="KW-0378">Hydrolase</keyword>
<dbReference type="SUPFAM" id="SSF52499">
    <property type="entry name" value="Isochorismatase-like hydrolases"/>
    <property type="match status" value="1"/>
</dbReference>
<organism evidence="3 4">
    <name type="scientific">Micromonospora tulbaghiae</name>
    <dbReference type="NCBI Taxonomy" id="479978"/>
    <lineage>
        <taxon>Bacteria</taxon>
        <taxon>Bacillati</taxon>
        <taxon>Actinomycetota</taxon>
        <taxon>Actinomycetes</taxon>
        <taxon>Micromonosporales</taxon>
        <taxon>Micromonosporaceae</taxon>
        <taxon>Micromonospora</taxon>
    </lineage>
</organism>
<dbReference type="Proteomes" id="UP000267804">
    <property type="component" value="Chromosome"/>
</dbReference>
<dbReference type="AlphaFoldDB" id="A0A386WF79"/>
<proteinExistence type="predicted"/>
<evidence type="ECO:0000256" key="1">
    <source>
        <dbReference type="ARBA" id="ARBA00022801"/>
    </source>
</evidence>
<protein>
    <submittedName>
        <fullName evidence="3">Isochorismatase</fullName>
    </submittedName>
</protein>
<evidence type="ECO:0000313" key="3">
    <source>
        <dbReference type="EMBL" id="AYF26743.1"/>
    </source>
</evidence>
<dbReference type="EMBL" id="CP024087">
    <property type="protein sequence ID" value="AYF26743.1"/>
    <property type="molecule type" value="Genomic_DNA"/>
</dbReference>
<accession>A0A386WF79</accession>
<gene>
    <name evidence="3" type="ORF">CSH63_04550</name>
</gene>
<feature type="domain" description="Isochorismatase-like" evidence="2">
    <location>
        <begin position="27"/>
        <end position="202"/>
    </location>
</feature>
<dbReference type="InterPro" id="IPR000868">
    <property type="entry name" value="Isochorismatase-like_dom"/>
</dbReference>
<reference evidence="3 4" key="1">
    <citation type="submission" date="2017-10" db="EMBL/GenBank/DDBJ databases">
        <title>Integration of genomic and chemical information greatly accelerates assignment of the full stereostructure of myelolactone, a potent inhibitor of myeloma from a marine-derived Micromonospora.</title>
        <authorList>
            <person name="Kim M.C."/>
            <person name="Machado H."/>
            <person name="Jensen P.R."/>
            <person name="Fenical W."/>
        </authorList>
    </citation>
    <scope>NUCLEOTIDE SEQUENCE [LARGE SCALE GENOMIC DNA]</scope>
    <source>
        <strain evidence="3 4">CNY-010</strain>
    </source>
</reference>
<sequence length="214" mass="22141">MDTVDDLQGDYRRAGFGGDLGRGSRRALLLVDLVRAYLDPASPLYAGDTDPPALRACATLLDTARRHGVPVIHTRVQLSPGGEDGGLFARKVPALRVFEHGSAFADAPPSLAPAPGETVVTKQYASAFFGTSLASTLRVLGVDALVIGGASTSGCVRASAVDALQHGFVPLVVAEACLDRDPRPHQAALFDLGAKYAEVLALDEATALLGPGGL</sequence>
<dbReference type="PANTHER" id="PTHR43540">
    <property type="entry name" value="PEROXYUREIDOACRYLATE/UREIDOACRYLATE AMIDOHYDROLASE-RELATED"/>
    <property type="match status" value="1"/>
</dbReference>
<dbReference type="KEGG" id="mtua:CSH63_04550"/>
<dbReference type="InterPro" id="IPR050272">
    <property type="entry name" value="Isochorismatase-like_hydrls"/>
</dbReference>
<dbReference type="InterPro" id="IPR036380">
    <property type="entry name" value="Isochorismatase-like_sf"/>
</dbReference>
<evidence type="ECO:0000313" key="4">
    <source>
        <dbReference type="Proteomes" id="UP000267804"/>
    </source>
</evidence>
<name>A0A386WF79_9ACTN</name>